<organism evidence="2 3">
    <name type="scientific">Microctonus hyperodae</name>
    <name type="common">Parasitoid wasp</name>
    <dbReference type="NCBI Taxonomy" id="165561"/>
    <lineage>
        <taxon>Eukaryota</taxon>
        <taxon>Metazoa</taxon>
        <taxon>Ecdysozoa</taxon>
        <taxon>Arthropoda</taxon>
        <taxon>Hexapoda</taxon>
        <taxon>Insecta</taxon>
        <taxon>Pterygota</taxon>
        <taxon>Neoptera</taxon>
        <taxon>Endopterygota</taxon>
        <taxon>Hymenoptera</taxon>
        <taxon>Apocrita</taxon>
        <taxon>Ichneumonoidea</taxon>
        <taxon>Braconidae</taxon>
        <taxon>Euphorinae</taxon>
        <taxon>Microctonus</taxon>
    </lineage>
</organism>
<dbReference type="AlphaFoldDB" id="A0AA39KYQ8"/>
<dbReference type="EMBL" id="JAQQBR010000004">
    <property type="protein sequence ID" value="KAK0178586.1"/>
    <property type="molecule type" value="Genomic_DNA"/>
</dbReference>
<proteinExistence type="predicted"/>
<feature type="compositionally biased region" description="Polar residues" evidence="1">
    <location>
        <begin position="424"/>
        <end position="448"/>
    </location>
</feature>
<reference evidence="2" key="1">
    <citation type="journal article" date="2023" name="bioRxiv">
        <title>Scaffold-level genome assemblies of two parasitoid biocontrol wasps reveal the parthenogenesis mechanism and an associated novel virus.</title>
        <authorList>
            <person name="Inwood S."/>
            <person name="Skelly J."/>
            <person name="Guhlin J."/>
            <person name="Harrop T."/>
            <person name="Goldson S."/>
            <person name="Dearden P."/>
        </authorList>
    </citation>
    <scope>NUCLEOTIDE SEQUENCE</scope>
    <source>
        <strain evidence="2">Lincoln</strain>
        <tissue evidence="2">Whole body</tissue>
    </source>
</reference>
<keyword evidence="3" id="KW-1185">Reference proteome</keyword>
<feature type="region of interest" description="Disordered" evidence="1">
    <location>
        <begin position="730"/>
        <end position="771"/>
    </location>
</feature>
<feature type="compositionally biased region" description="Basic and acidic residues" evidence="1">
    <location>
        <begin position="737"/>
        <end position="746"/>
    </location>
</feature>
<feature type="region of interest" description="Disordered" evidence="1">
    <location>
        <begin position="405"/>
        <end position="459"/>
    </location>
</feature>
<feature type="compositionally biased region" description="Basic and acidic residues" evidence="1">
    <location>
        <begin position="757"/>
        <end position="771"/>
    </location>
</feature>
<gene>
    <name evidence="2" type="ORF">PV327_007464</name>
</gene>
<evidence type="ECO:0000256" key="1">
    <source>
        <dbReference type="SAM" id="MobiDB-lite"/>
    </source>
</evidence>
<reference evidence="2" key="2">
    <citation type="submission" date="2023-03" db="EMBL/GenBank/DDBJ databases">
        <authorList>
            <person name="Inwood S.N."/>
            <person name="Skelly J.G."/>
            <person name="Guhlin J."/>
            <person name="Harrop T.W.R."/>
            <person name="Goldson S.G."/>
            <person name="Dearden P.K."/>
        </authorList>
    </citation>
    <scope>NUCLEOTIDE SEQUENCE</scope>
    <source>
        <strain evidence="2">Lincoln</strain>
        <tissue evidence="2">Whole body</tissue>
    </source>
</reference>
<feature type="compositionally biased region" description="Basic and acidic residues" evidence="1">
    <location>
        <begin position="407"/>
        <end position="423"/>
    </location>
</feature>
<evidence type="ECO:0000313" key="2">
    <source>
        <dbReference type="EMBL" id="KAK0178586.1"/>
    </source>
</evidence>
<comment type="caution">
    <text evidence="2">The sequence shown here is derived from an EMBL/GenBank/DDBJ whole genome shotgun (WGS) entry which is preliminary data.</text>
</comment>
<protein>
    <submittedName>
        <fullName evidence="2">Uncharacterized protein</fullName>
    </submittedName>
</protein>
<name>A0AA39KYQ8_MICHY</name>
<accession>A0AA39KYQ8</accession>
<sequence>MREKVKYTPDFLTQRKTKMRIVPITKLNPPIQNSKHYWSDVINTIESQVRKVRHPSPILFPSLSIASVKRSARDDYNVDNNLNDSDNQIRNIARELIVRVSPPSPLCNKHVSDITSHDRCQNENINYIKDSDIDNFELDSSHEQKFRDDVAINGENNENTIDKKKDNSKKNDANVNFPLLNNKILQLSKISGYVNDFLASTKVRIQPNMVSNEFEMPKEISESNVNSYMSNDLLFVRSWNVSGNKTSSTESLLAKNDDQLEMKHEQCKEFQELPKIYMGLQDKNDYRKEEKFSELRRTRAPSIGVASTVPSFGKIRSLKILDSIEKSSINDSTDDKNSFNDCPQSPTDFLKFPIHKSVMNAKPQNLPHMHMKKQCVINSYHYYKSKLWSEQSIARVINILRRMKRSRVSEKKQDNEILRRSNPEEPSTNTASASTSHQSVGQRMTNNHSESDKGKTNSFDLNFNSNMKVNSKDKLVQTLKNFKSSEIETILPETEKNKSAIILDTTPRICAMYYRRKLDKCLACLYSSMKENSENKNKISVYHQNVNLSSPSNSQNVIVHNSNIFSEVKALSESYVISQVEFANNTKSSDIQTVIFDHKRYINDTGPFSGTNVHEGDFILKSTVSSSSQRKLDLGSNKKGILSSKSFVSTLSIASERSKTASDQDDSDQVIDETGGMDEVIVESKSKYLVPCHAPTNLRPTFEHLKALLGKKNRSIQSRLTSLEKITDIGSDEESGESEKLNDGNKNKYSLLELENESNKSYEYPRTRNESQLEDEYFGSNKNSNTLYTQSFNALMISNDIYSQLNMNTNILNYDPGKSFRPTSPLMSTAKVMEISRKSFENNHDVIETLHILADEYMKLFENKQFINSKSNVSNLNKRAKIIKNLLALLIDSKHYINFLYPFPHSKFYVKQKCPINTRQLRRALPVKSYNLIAPILGIPQWHPKHWSAIKDARKLKSTPQRAMTSIRYQKSQESSQSEFLTDIDLIGIRFRDCY</sequence>
<evidence type="ECO:0000313" key="3">
    <source>
        <dbReference type="Proteomes" id="UP001168972"/>
    </source>
</evidence>
<dbReference type="Proteomes" id="UP001168972">
    <property type="component" value="Unassembled WGS sequence"/>
</dbReference>